<dbReference type="Proteomes" id="UP000681722">
    <property type="component" value="Unassembled WGS sequence"/>
</dbReference>
<dbReference type="PANTHER" id="PTHR15668:SF4">
    <property type="entry name" value="COILED-COIL DOMAIN-CONTAINING PROTEIN 22"/>
    <property type="match status" value="1"/>
</dbReference>
<feature type="coiled-coil region" evidence="2">
    <location>
        <begin position="568"/>
        <end position="614"/>
    </location>
</feature>
<evidence type="ECO:0000313" key="6">
    <source>
        <dbReference type="EMBL" id="CAF3669204.1"/>
    </source>
</evidence>
<evidence type="ECO:0000256" key="1">
    <source>
        <dbReference type="ARBA" id="ARBA00006438"/>
    </source>
</evidence>
<evidence type="ECO:0000256" key="2">
    <source>
        <dbReference type="SAM" id="Coils"/>
    </source>
</evidence>
<evidence type="ECO:0000313" key="5">
    <source>
        <dbReference type="EMBL" id="CAF0883471.1"/>
    </source>
</evidence>
<evidence type="ECO:0000313" key="7">
    <source>
        <dbReference type="Proteomes" id="UP000663829"/>
    </source>
</evidence>
<sequence length="620" mass="71606">MEEVDRILIQSLQALGCHIEDTVQNLHEFDVNTLFCCVSKCVSLITSKTDLPLRLPQNISTRFKICGELAQLCQSIGYRGDIGYQTFLSVNENEARKLLNFLIESVPKEISIVASTSTTLDPWEILEKKLSAKLTVQLTNQTWIPYNLVGFSDVTFSHSAAAFAHRLGFTPSKQYNVVPLHVPTYKKIRPGDELLSSSQSYAFEQVNFQDLADSLFYENQVACWLERRKESNYLIPGRSLTNKVSDVILEKIQTMEKNDMESENRNMLINNNLCNDNSGLVSRSRFMHADKIKQEENKETNQISGPVLPTKLVDHTEEIDSLKSAISENDNIISQIELQLKKLLKDTNKYEQFKITTKADIENLNKEIALKKQATEYILSIDPETERLQNAIEKLKVKLTILDSQWNDIRQTLADQKDSLNKSLNDRLSQSNEKLQLINDMKQKGRSLINDIKDKDEVLQRLNGEYEQQKTKLNNKRDNNRQFFTKQILEIVANTTKQKEEINKTIIETRVLQKDLNRLTEKLERTFQVTDTRLFKDAKADECARRSYKMLIALHNDCDFIYKIVEEIGVIIREIRELEDQIEGETQKNMSTNLETLLIEYKKIKDENLALKSKFSNSKQ</sequence>
<dbReference type="GO" id="GO:0097602">
    <property type="term" value="F:cullin family protein binding"/>
    <property type="evidence" value="ECO:0007669"/>
    <property type="project" value="TreeGrafter"/>
</dbReference>
<dbReference type="InterPro" id="IPR008530">
    <property type="entry name" value="CCDC22"/>
</dbReference>
<keyword evidence="7" id="KW-1185">Reference proteome</keyword>
<reference evidence="5" key="1">
    <citation type="submission" date="2021-02" db="EMBL/GenBank/DDBJ databases">
        <authorList>
            <person name="Nowell W R."/>
        </authorList>
    </citation>
    <scope>NUCLEOTIDE SEQUENCE</scope>
</reference>
<dbReference type="AlphaFoldDB" id="A0A813YFG9"/>
<dbReference type="EMBL" id="CAJOBC010001285">
    <property type="protein sequence ID" value="CAF3669204.1"/>
    <property type="molecule type" value="Genomic_DNA"/>
</dbReference>
<comment type="similarity">
    <text evidence="1">Belongs to the CCDC22 family.</text>
</comment>
<dbReference type="OrthoDB" id="10266736at2759"/>
<keyword evidence="2" id="KW-0175">Coiled coil</keyword>
<gene>
    <name evidence="5" type="ORF">GPM918_LOCUS7736</name>
    <name evidence="6" type="ORF">SRO942_LOCUS7736</name>
</gene>
<dbReference type="InterPro" id="IPR048348">
    <property type="entry name" value="CCDC22_CC"/>
</dbReference>
<evidence type="ECO:0008006" key="8">
    <source>
        <dbReference type="Google" id="ProtNLM"/>
    </source>
</evidence>
<comment type="caution">
    <text evidence="5">The sequence shown here is derived from an EMBL/GenBank/DDBJ whole genome shotgun (WGS) entry which is preliminary data.</text>
</comment>
<dbReference type="Pfam" id="PF21674">
    <property type="entry name" value="CCDC22_N"/>
    <property type="match status" value="1"/>
</dbReference>
<evidence type="ECO:0000259" key="3">
    <source>
        <dbReference type="Pfam" id="PF05667"/>
    </source>
</evidence>
<protein>
    <recommendedName>
        <fullName evidence="8">Coiled-coil domain-containing protein 22 homolog</fullName>
    </recommendedName>
</protein>
<evidence type="ECO:0000259" key="4">
    <source>
        <dbReference type="Pfam" id="PF21674"/>
    </source>
</evidence>
<feature type="domain" description="CCDC22 N-terminal" evidence="4">
    <location>
        <begin position="1"/>
        <end position="107"/>
    </location>
</feature>
<dbReference type="EMBL" id="CAJNOQ010001285">
    <property type="protein sequence ID" value="CAF0883471.1"/>
    <property type="molecule type" value="Genomic_DNA"/>
</dbReference>
<organism evidence="5 7">
    <name type="scientific">Didymodactylos carnosus</name>
    <dbReference type="NCBI Taxonomy" id="1234261"/>
    <lineage>
        <taxon>Eukaryota</taxon>
        <taxon>Metazoa</taxon>
        <taxon>Spiralia</taxon>
        <taxon>Gnathifera</taxon>
        <taxon>Rotifera</taxon>
        <taxon>Eurotatoria</taxon>
        <taxon>Bdelloidea</taxon>
        <taxon>Philodinida</taxon>
        <taxon>Philodinidae</taxon>
        <taxon>Didymodactylos</taxon>
    </lineage>
</organism>
<dbReference type="Pfam" id="PF05667">
    <property type="entry name" value="CCDC22_CC"/>
    <property type="match status" value="1"/>
</dbReference>
<dbReference type="PANTHER" id="PTHR15668">
    <property type="entry name" value="JM1 PROTEIN"/>
    <property type="match status" value="1"/>
</dbReference>
<name>A0A813YFG9_9BILA</name>
<feature type="domain" description="CCDC22 coiled-coil" evidence="3">
    <location>
        <begin position="274"/>
        <end position="588"/>
    </location>
</feature>
<dbReference type="GO" id="GO:2000060">
    <property type="term" value="P:positive regulation of ubiquitin-dependent protein catabolic process"/>
    <property type="evidence" value="ECO:0007669"/>
    <property type="project" value="TreeGrafter"/>
</dbReference>
<proteinExistence type="inferred from homology"/>
<dbReference type="InterPro" id="IPR048349">
    <property type="entry name" value="CCDC22_N"/>
</dbReference>
<feature type="coiled-coil region" evidence="2">
    <location>
        <begin position="385"/>
        <end position="479"/>
    </location>
</feature>
<dbReference type="Proteomes" id="UP000663829">
    <property type="component" value="Unassembled WGS sequence"/>
</dbReference>
<accession>A0A813YFG9</accession>